<reference evidence="2 6" key="2">
    <citation type="submission" date="2020-05" db="EMBL/GenBank/DDBJ databases">
        <title>Whole genome shotgun sequence of Streptomyces microflavus NBRC 13062.</title>
        <authorList>
            <person name="Komaki H."/>
            <person name="Tamura T."/>
        </authorList>
    </citation>
    <scope>NUCLEOTIDE SEQUENCE [LARGE SCALE GENOMIC DNA]</scope>
    <source>
        <strain evidence="2 6">NBRC 13062</strain>
    </source>
</reference>
<keyword evidence="7" id="KW-1185">Reference proteome</keyword>
<dbReference type="EMBL" id="BLWD01000001">
    <property type="protein sequence ID" value="GFN01449.1"/>
    <property type="molecule type" value="Genomic_DNA"/>
</dbReference>
<dbReference type="Proteomes" id="UP000498740">
    <property type="component" value="Unassembled WGS sequence"/>
</dbReference>
<organism evidence="4 5">
    <name type="scientific">Streptomyces microflavus</name>
    <name type="common">Streptomyces lipmanii</name>
    <dbReference type="NCBI Taxonomy" id="1919"/>
    <lineage>
        <taxon>Bacteria</taxon>
        <taxon>Bacillati</taxon>
        <taxon>Actinomycetota</taxon>
        <taxon>Actinomycetes</taxon>
        <taxon>Kitasatosporales</taxon>
        <taxon>Streptomycetaceae</taxon>
        <taxon>Streptomyces</taxon>
    </lineage>
</organism>
<protein>
    <submittedName>
        <fullName evidence="4">DUF1269 domain-containing protein</fullName>
    </submittedName>
    <submittedName>
        <fullName evidence="2">Membrane protein</fullName>
    </submittedName>
</protein>
<evidence type="ECO:0000313" key="5">
    <source>
        <dbReference type="Proteomes" id="UP000471648"/>
    </source>
</evidence>
<keyword evidence="1" id="KW-1133">Transmembrane helix</keyword>
<comment type="caution">
    <text evidence="4">The sequence shown here is derived from an EMBL/GenBank/DDBJ whole genome shotgun (WGS) entry which is preliminary data.</text>
</comment>
<dbReference type="PROSITE" id="PS01307">
    <property type="entry name" value="MOTA"/>
    <property type="match status" value="1"/>
</dbReference>
<dbReference type="AlphaFoldDB" id="A0A6N9V8B6"/>
<evidence type="ECO:0000313" key="6">
    <source>
        <dbReference type="Proteomes" id="UP000498740"/>
    </source>
</evidence>
<evidence type="ECO:0000313" key="4">
    <source>
        <dbReference type="EMBL" id="NEB67478.1"/>
    </source>
</evidence>
<accession>A0A6N9V8B6</accession>
<feature type="transmembrane region" description="Helical" evidence="1">
    <location>
        <begin position="53"/>
        <end position="77"/>
    </location>
</feature>
<evidence type="ECO:0000256" key="1">
    <source>
        <dbReference type="SAM" id="Phobius"/>
    </source>
</evidence>
<dbReference type="EMBL" id="JBEJUE010000006">
    <property type="protein sequence ID" value="MER0424589.1"/>
    <property type="molecule type" value="Genomic_DNA"/>
</dbReference>
<dbReference type="InterPro" id="IPR000540">
    <property type="entry name" value="Flag_MotA_CS"/>
</dbReference>
<evidence type="ECO:0000313" key="7">
    <source>
        <dbReference type="Proteomes" id="UP001456562"/>
    </source>
</evidence>
<dbReference type="InterPro" id="IPR009200">
    <property type="entry name" value="DUF1269_membrane"/>
</dbReference>
<evidence type="ECO:0000313" key="2">
    <source>
        <dbReference type="EMBL" id="GFN01449.1"/>
    </source>
</evidence>
<name>A0A6N9V8B6_STRMI</name>
<reference evidence="3 7" key="3">
    <citation type="submission" date="2024-01" db="EMBL/GenBank/DDBJ databases">
        <title>Metagenomic exploration of the rhizosphere soil microbial community and their significance in facilitating the development of wild simulated ginseng.</title>
        <authorList>
            <person name="Huang J."/>
        </authorList>
    </citation>
    <scope>NUCLEOTIDE SEQUENCE [LARGE SCALE GENOMIC DNA]</scope>
    <source>
        <strain evidence="3 7">WY141</strain>
    </source>
</reference>
<sequence length="165" mass="17453">MSTLTVWKFRTAEGAEDVEEALKSFQKEGLIKILDAAVVSWPADRAKPRTKQLLNLVGAGALSGTFWGMLFGLIFLMPLLGAAIGAAAGALGGKLADVGIDDDFIAEIKEKVTPGTSALFLLTRDEVPGRIGAELPGGGAELLHSNLDTEREARLREIFGDDTTA</sequence>
<dbReference type="EMBL" id="JAAGME010000426">
    <property type="protein sequence ID" value="NEB67478.1"/>
    <property type="molecule type" value="Genomic_DNA"/>
</dbReference>
<accession>A0A7J0CGA2</accession>
<gene>
    <name evidence="3" type="ORF">ABR748_10230</name>
    <name evidence="4" type="ORF">G3I39_10510</name>
    <name evidence="2" type="ORF">Smic_00050</name>
</gene>
<dbReference type="Proteomes" id="UP001456562">
    <property type="component" value="Unassembled WGS sequence"/>
</dbReference>
<proteinExistence type="predicted"/>
<evidence type="ECO:0000313" key="3">
    <source>
        <dbReference type="EMBL" id="MER0424589.1"/>
    </source>
</evidence>
<dbReference type="Proteomes" id="UP000471648">
    <property type="component" value="Unassembled WGS sequence"/>
</dbReference>
<dbReference type="RefSeq" id="WP_031126625.1">
    <property type="nucleotide sequence ID" value="NZ_BMUG01000005.1"/>
</dbReference>
<reference evidence="4 5" key="1">
    <citation type="submission" date="2020-01" db="EMBL/GenBank/DDBJ databases">
        <title>Insect and environment-associated Actinomycetes.</title>
        <authorList>
            <person name="Currrie C."/>
            <person name="Chevrette M."/>
            <person name="Carlson C."/>
            <person name="Stubbendieck R."/>
            <person name="Wendt-Pienkowski E."/>
        </authorList>
    </citation>
    <scope>NUCLEOTIDE SEQUENCE [LARGE SCALE GENOMIC DNA]</scope>
    <source>
        <strain evidence="4 5">SID14438</strain>
    </source>
</reference>
<keyword evidence="1" id="KW-0812">Transmembrane</keyword>
<dbReference type="Pfam" id="PF06897">
    <property type="entry name" value="DUF1269"/>
    <property type="match status" value="1"/>
</dbReference>
<keyword evidence="1" id="KW-0472">Membrane</keyword>